<comment type="similarity">
    <text evidence="11 12">Belongs to the TonB-dependent receptor family.</text>
</comment>
<evidence type="ECO:0000256" key="8">
    <source>
        <dbReference type="ARBA" id="ARBA00023077"/>
    </source>
</evidence>
<reference evidence="16" key="1">
    <citation type="submission" date="2021-04" db="EMBL/GenBank/DDBJ databases">
        <title>The complete genome sequence of Caulobacter sp. S6.</title>
        <authorList>
            <person name="Tang Y."/>
            <person name="Ouyang W."/>
            <person name="Liu Q."/>
            <person name="Huang B."/>
            <person name="Guo Z."/>
            <person name="Lei P."/>
        </authorList>
    </citation>
    <scope>NUCLEOTIDE SEQUENCE</scope>
    <source>
        <strain evidence="16">S6</strain>
    </source>
</reference>
<evidence type="ECO:0000256" key="12">
    <source>
        <dbReference type="RuleBase" id="RU003357"/>
    </source>
</evidence>
<evidence type="ECO:0000259" key="15">
    <source>
        <dbReference type="Pfam" id="PF07715"/>
    </source>
</evidence>
<keyword evidence="5 11" id="KW-0812">Transmembrane</keyword>
<name>A0A975G0N4_9CAUL</name>
<keyword evidence="17" id="KW-1185">Reference proteome</keyword>
<evidence type="ECO:0000256" key="6">
    <source>
        <dbReference type="ARBA" id="ARBA00023004"/>
    </source>
</evidence>
<dbReference type="InterPro" id="IPR012910">
    <property type="entry name" value="Plug_dom"/>
</dbReference>
<dbReference type="GO" id="GO:0009279">
    <property type="term" value="C:cell outer membrane"/>
    <property type="evidence" value="ECO:0007669"/>
    <property type="project" value="UniProtKB-SubCell"/>
</dbReference>
<feature type="domain" description="TonB-dependent receptor-like beta-barrel" evidence="14">
    <location>
        <begin position="253"/>
        <end position="701"/>
    </location>
</feature>
<evidence type="ECO:0000259" key="14">
    <source>
        <dbReference type="Pfam" id="PF00593"/>
    </source>
</evidence>
<dbReference type="Pfam" id="PF00593">
    <property type="entry name" value="TonB_dep_Rec_b-barrel"/>
    <property type="match status" value="1"/>
</dbReference>
<protein>
    <submittedName>
        <fullName evidence="16">TonB-dependent receptor</fullName>
    </submittedName>
</protein>
<evidence type="ECO:0000256" key="1">
    <source>
        <dbReference type="ARBA" id="ARBA00004571"/>
    </source>
</evidence>
<dbReference type="Gene3D" id="2.40.170.20">
    <property type="entry name" value="TonB-dependent receptor, beta-barrel domain"/>
    <property type="match status" value="1"/>
</dbReference>
<evidence type="ECO:0000256" key="9">
    <source>
        <dbReference type="ARBA" id="ARBA00023136"/>
    </source>
</evidence>
<gene>
    <name evidence="16" type="ORF">KCG34_00020</name>
</gene>
<evidence type="ECO:0000256" key="10">
    <source>
        <dbReference type="ARBA" id="ARBA00023237"/>
    </source>
</evidence>
<dbReference type="PANTHER" id="PTHR32552:SF81">
    <property type="entry name" value="TONB-DEPENDENT OUTER MEMBRANE RECEPTOR"/>
    <property type="match status" value="1"/>
</dbReference>
<keyword evidence="4" id="KW-0410">Iron transport</keyword>
<keyword evidence="9 11" id="KW-0472">Membrane</keyword>
<evidence type="ECO:0000313" key="17">
    <source>
        <dbReference type="Proteomes" id="UP000676409"/>
    </source>
</evidence>
<dbReference type="InterPro" id="IPR000531">
    <property type="entry name" value="Beta-barrel_TonB"/>
</dbReference>
<evidence type="ECO:0000256" key="7">
    <source>
        <dbReference type="ARBA" id="ARBA00023065"/>
    </source>
</evidence>
<evidence type="ECO:0000256" key="4">
    <source>
        <dbReference type="ARBA" id="ARBA00022496"/>
    </source>
</evidence>
<keyword evidence="13" id="KW-0732">Signal</keyword>
<evidence type="ECO:0000313" key="16">
    <source>
        <dbReference type="EMBL" id="QUD88317.1"/>
    </source>
</evidence>
<dbReference type="EMBL" id="CP073078">
    <property type="protein sequence ID" value="QUD88317.1"/>
    <property type="molecule type" value="Genomic_DNA"/>
</dbReference>
<evidence type="ECO:0000256" key="5">
    <source>
        <dbReference type="ARBA" id="ARBA00022692"/>
    </source>
</evidence>
<dbReference type="InterPro" id="IPR039426">
    <property type="entry name" value="TonB-dep_rcpt-like"/>
</dbReference>
<keyword evidence="10 11" id="KW-0998">Cell outer membrane</keyword>
<dbReference type="InterPro" id="IPR036942">
    <property type="entry name" value="Beta-barrel_TonB_sf"/>
</dbReference>
<dbReference type="Pfam" id="PF07715">
    <property type="entry name" value="Plug"/>
    <property type="match status" value="1"/>
</dbReference>
<keyword evidence="3 11" id="KW-1134">Transmembrane beta strand</keyword>
<evidence type="ECO:0000256" key="2">
    <source>
        <dbReference type="ARBA" id="ARBA00022448"/>
    </source>
</evidence>
<sequence length="736" mass="78662">MRESKTIAAALGSVSLLALSHAAMAQTEAAASAPAQLQEVVVTAQKRSENVQTVPISMTALTGKSLTEKSVTTLADLQFAAPSLSVENAGLTQSVNIRGIGLASGSPNAANGVATYVDGVFQPPIVSAGSYYDLADVEVLRGPQGTFVGSNSTGGAIFINSQSPKLGRLEGYGMLGGGTYGALLGQGAVNLPLGDTLAVRVAINDQQHDSYYTDHGPYHDKPGRLDELDYRLGIQWKPASFYQATFKLESIQRETGGYAYQPVPGTTYGSDLPAGAAWHELYYNAPTANNERAIQGSLTQQFQLPGDITLKSITAYQNKQIHNLYDVDAAEVPVSAAATANDTEDQFVREKVYTQEFDLLSPTERTLSWIAGGYFQRNRIDVIIEDGAFPTHILVQNKKTTLGVFGQVSYRLSPTLVATVGLRYSNYSVDGSGDVLIGAGIPGFPPGGLDVANTGGHEEDHALTGKANIDWTFAPHNLLYAFVARGYKSGGIETPTTGFLKETVWNYEIGWKSTLLDGHMKTQLDAFYNDYNNFQFDTVDTATGQGAVQNVPSATIAGVEAQAQVQYGGLRGDAAASYVHSRLGDYKVIDQNALPAGPTQPQCATGQTVGCTDYTAPGVIRDISGAPNLFSPEFTFNAGAEYAFDIADGFVLTPRMNYSYQSSQESSPSLDAFYKIPGRSLVSALVSLEHGPWLAQLRVTNALNKIYVTGFSVNGGAGDRFYGAPREVMFVLQRSF</sequence>
<keyword evidence="7" id="KW-0406">Ion transport</keyword>
<evidence type="ECO:0000256" key="3">
    <source>
        <dbReference type="ARBA" id="ARBA00022452"/>
    </source>
</evidence>
<keyword evidence="16" id="KW-0675">Receptor</keyword>
<evidence type="ECO:0000256" key="13">
    <source>
        <dbReference type="SAM" id="SignalP"/>
    </source>
</evidence>
<proteinExistence type="inferred from homology"/>
<dbReference type="Proteomes" id="UP000676409">
    <property type="component" value="Chromosome"/>
</dbReference>
<accession>A0A975G0N4</accession>
<dbReference type="RefSeq" id="WP_211938368.1">
    <property type="nucleotide sequence ID" value="NZ_CP073078.1"/>
</dbReference>
<comment type="subcellular location">
    <subcellularLocation>
        <location evidence="1 11">Cell outer membrane</location>
        <topology evidence="1 11">Multi-pass membrane protein</topology>
    </subcellularLocation>
</comment>
<dbReference type="PANTHER" id="PTHR32552">
    <property type="entry name" value="FERRICHROME IRON RECEPTOR-RELATED"/>
    <property type="match status" value="1"/>
</dbReference>
<keyword evidence="2 11" id="KW-0813">Transport</keyword>
<dbReference type="AlphaFoldDB" id="A0A975G0N4"/>
<feature type="signal peptide" evidence="13">
    <location>
        <begin position="1"/>
        <end position="25"/>
    </location>
</feature>
<evidence type="ECO:0000256" key="11">
    <source>
        <dbReference type="PROSITE-ProRule" id="PRU01360"/>
    </source>
</evidence>
<dbReference type="SUPFAM" id="SSF56935">
    <property type="entry name" value="Porins"/>
    <property type="match status" value="1"/>
</dbReference>
<keyword evidence="6" id="KW-0408">Iron</keyword>
<feature type="chain" id="PRO_5036764917" evidence="13">
    <location>
        <begin position="26"/>
        <end position="736"/>
    </location>
</feature>
<keyword evidence="8 12" id="KW-0798">TonB box</keyword>
<dbReference type="PROSITE" id="PS52016">
    <property type="entry name" value="TONB_DEPENDENT_REC_3"/>
    <property type="match status" value="1"/>
</dbReference>
<organism evidence="16 17">
    <name type="scientific">Phenylobacterium montanum</name>
    <dbReference type="NCBI Taxonomy" id="2823693"/>
    <lineage>
        <taxon>Bacteria</taxon>
        <taxon>Pseudomonadati</taxon>
        <taxon>Pseudomonadota</taxon>
        <taxon>Alphaproteobacteria</taxon>
        <taxon>Caulobacterales</taxon>
        <taxon>Caulobacteraceae</taxon>
        <taxon>Phenylobacterium</taxon>
    </lineage>
</organism>
<dbReference type="KEGG" id="caul:KCG34_00020"/>
<feature type="domain" description="TonB-dependent receptor plug" evidence="15">
    <location>
        <begin position="51"/>
        <end position="156"/>
    </location>
</feature>
<dbReference type="GO" id="GO:0006826">
    <property type="term" value="P:iron ion transport"/>
    <property type="evidence" value="ECO:0007669"/>
    <property type="project" value="UniProtKB-KW"/>
</dbReference>